<accession>A0A1G7NEA6</accession>
<dbReference type="GO" id="GO:0003677">
    <property type="term" value="F:DNA binding"/>
    <property type="evidence" value="ECO:0007669"/>
    <property type="project" value="UniProtKB-KW"/>
</dbReference>
<sequence length="228" mass="25643">MSVQLLIPFESILFRIFLQNSSARQPHLSSRIIGARTMSFLSSSPEGFFNPSATLGSAEETTALQAEVLSLYDTLHSRLLRYSVSFGLSVPDGEDVLQEVFLALFRHLRAGRSRENLPGWVYRTTHNLSLKRRASVHAEQRVAVVEANAEMEVSDHQPGPEETVLFQERQQRLRAVVEALTETDRMCLLLRADGLRYREIASTLGISLGSVAASLARSFERLQRTEQR</sequence>
<evidence type="ECO:0000259" key="6">
    <source>
        <dbReference type="PROSITE" id="PS00622"/>
    </source>
</evidence>
<dbReference type="EMBL" id="LT629690">
    <property type="protein sequence ID" value="SDF72286.1"/>
    <property type="molecule type" value="Genomic_DNA"/>
</dbReference>
<keyword evidence="8" id="KW-1185">Reference proteome</keyword>
<dbReference type="InterPro" id="IPR013324">
    <property type="entry name" value="RNA_pol_sigma_r3/r4-like"/>
</dbReference>
<evidence type="ECO:0000256" key="5">
    <source>
        <dbReference type="ARBA" id="ARBA00023163"/>
    </source>
</evidence>
<feature type="domain" description="HTH luxR-type" evidence="6">
    <location>
        <begin position="194"/>
        <end position="221"/>
    </location>
</feature>
<dbReference type="Gene3D" id="1.10.10.10">
    <property type="entry name" value="Winged helix-like DNA-binding domain superfamily/Winged helix DNA-binding domain"/>
    <property type="match status" value="1"/>
</dbReference>
<dbReference type="Gene3D" id="1.10.1740.10">
    <property type="match status" value="1"/>
</dbReference>
<dbReference type="Pfam" id="PF04542">
    <property type="entry name" value="Sigma70_r2"/>
    <property type="match status" value="1"/>
</dbReference>
<reference evidence="7 8" key="1">
    <citation type="submission" date="2016-10" db="EMBL/GenBank/DDBJ databases">
        <authorList>
            <person name="de Groot N.N."/>
        </authorList>
    </citation>
    <scope>NUCLEOTIDE SEQUENCE [LARGE SCALE GENOMIC DNA]</scope>
    <source>
        <strain evidence="7 8">GAS232</strain>
    </source>
</reference>
<keyword evidence="3" id="KW-0731">Sigma factor</keyword>
<evidence type="ECO:0000256" key="3">
    <source>
        <dbReference type="ARBA" id="ARBA00023082"/>
    </source>
</evidence>
<dbReference type="InterPro" id="IPR014284">
    <property type="entry name" value="RNA_pol_sigma-70_dom"/>
</dbReference>
<keyword evidence="2" id="KW-0805">Transcription regulation</keyword>
<proteinExistence type="inferred from homology"/>
<name>A0A1G7NEA6_9BACT</name>
<evidence type="ECO:0000313" key="8">
    <source>
        <dbReference type="Proteomes" id="UP000182427"/>
    </source>
</evidence>
<dbReference type="Proteomes" id="UP000182427">
    <property type="component" value="Chromosome I"/>
</dbReference>
<dbReference type="NCBIfam" id="TIGR02937">
    <property type="entry name" value="sigma70-ECF"/>
    <property type="match status" value="1"/>
</dbReference>
<dbReference type="SUPFAM" id="SSF88659">
    <property type="entry name" value="Sigma3 and sigma4 domains of RNA polymerase sigma factors"/>
    <property type="match status" value="1"/>
</dbReference>
<gene>
    <name evidence="7" type="ORF">SAMN05444167_3112</name>
</gene>
<keyword evidence="5" id="KW-0804">Transcription</keyword>
<dbReference type="InterPro" id="IPR000792">
    <property type="entry name" value="Tscrpt_reg_LuxR_C"/>
</dbReference>
<keyword evidence="4" id="KW-0238">DNA-binding</keyword>
<comment type="similarity">
    <text evidence="1">Belongs to the sigma-70 factor family. ECF subfamily.</text>
</comment>
<dbReference type="AlphaFoldDB" id="A0A1G7NEA6"/>
<dbReference type="PROSITE" id="PS00622">
    <property type="entry name" value="HTH_LUXR_1"/>
    <property type="match status" value="1"/>
</dbReference>
<dbReference type="PANTHER" id="PTHR43133:SF8">
    <property type="entry name" value="RNA POLYMERASE SIGMA FACTOR HI_1459-RELATED"/>
    <property type="match status" value="1"/>
</dbReference>
<dbReference type="InterPro" id="IPR013249">
    <property type="entry name" value="RNA_pol_sigma70_r4_t2"/>
</dbReference>
<dbReference type="GO" id="GO:0016987">
    <property type="term" value="F:sigma factor activity"/>
    <property type="evidence" value="ECO:0007669"/>
    <property type="project" value="UniProtKB-KW"/>
</dbReference>
<evidence type="ECO:0000256" key="2">
    <source>
        <dbReference type="ARBA" id="ARBA00023015"/>
    </source>
</evidence>
<dbReference type="InterPro" id="IPR007627">
    <property type="entry name" value="RNA_pol_sigma70_r2"/>
</dbReference>
<dbReference type="InterPro" id="IPR036388">
    <property type="entry name" value="WH-like_DNA-bd_sf"/>
</dbReference>
<dbReference type="SUPFAM" id="SSF88946">
    <property type="entry name" value="Sigma2 domain of RNA polymerase sigma factors"/>
    <property type="match status" value="1"/>
</dbReference>
<evidence type="ECO:0000313" key="7">
    <source>
        <dbReference type="EMBL" id="SDF72286.1"/>
    </source>
</evidence>
<evidence type="ECO:0000256" key="4">
    <source>
        <dbReference type="ARBA" id="ARBA00023125"/>
    </source>
</evidence>
<dbReference type="InterPro" id="IPR039425">
    <property type="entry name" value="RNA_pol_sigma-70-like"/>
</dbReference>
<dbReference type="PANTHER" id="PTHR43133">
    <property type="entry name" value="RNA POLYMERASE ECF-TYPE SIGMA FACTO"/>
    <property type="match status" value="1"/>
</dbReference>
<organism evidence="7 8">
    <name type="scientific">Terriglobus roseus</name>
    <dbReference type="NCBI Taxonomy" id="392734"/>
    <lineage>
        <taxon>Bacteria</taxon>
        <taxon>Pseudomonadati</taxon>
        <taxon>Acidobacteriota</taxon>
        <taxon>Terriglobia</taxon>
        <taxon>Terriglobales</taxon>
        <taxon>Acidobacteriaceae</taxon>
        <taxon>Terriglobus</taxon>
    </lineage>
</organism>
<dbReference type="Pfam" id="PF08281">
    <property type="entry name" value="Sigma70_r4_2"/>
    <property type="match status" value="1"/>
</dbReference>
<protein>
    <submittedName>
        <fullName evidence="7">RNA polymerase sigma-70 factor, ECF subfamily</fullName>
    </submittedName>
</protein>
<evidence type="ECO:0000256" key="1">
    <source>
        <dbReference type="ARBA" id="ARBA00010641"/>
    </source>
</evidence>
<dbReference type="InterPro" id="IPR013325">
    <property type="entry name" value="RNA_pol_sigma_r2"/>
</dbReference>
<dbReference type="GO" id="GO:0006352">
    <property type="term" value="P:DNA-templated transcription initiation"/>
    <property type="evidence" value="ECO:0007669"/>
    <property type="project" value="InterPro"/>
</dbReference>